<organism evidence="2 3">
    <name type="scientific">Streptacidiphilus alkalitolerans</name>
    <dbReference type="NCBI Taxonomy" id="3342712"/>
    <lineage>
        <taxon>Bacteria</taxon>
        <taxon>Bacillati</taxon>
        <taxon>Actinomycetota</taxon>
        <taxon>Actinomycetes</taxon>
        <taxon>Kitasatosporales</taxon>
        <taxon>Streptomycetaceae</taxon>
        <taxon>Streptacidiphilus</taxon>
    </lineage>
</organism>
<dbReference type="EMBL" id="JBHFAA010000025">
    <property type="protein sequence ID" value="MFC1428587.1"/>
    <property type="molecule type" value="Genomic_DNA"/>
</dbReference>
<dbReference type="Proteomes" id="UP001592529">
    <property type="component" value="Unassembled WGS sequence"/>
</dbReference>
<feature type="region of interest" description="Disordered" evidence="1">
    <location>
        <begin position="1"/>
        <end position="58"/>
    </location>
</feature>
<reference evidence="2 3" key="1">
    <citation type="submission" date="2024-09" db="EMBL/GenBank/DDBJ databases">
        <authorList>
            <person name="Lee S.D."/>
        </authorList>
    </citation>
    <scope>NUCLEOTIDE SEQUENCE [LARGE SCALE GENOMIC DNA]</scope>
    <source>
        <strain evidence="2 3">N1-12</strain>
    </source>
</reference>
<name>A0ABV6WS35_9ACTN</name>
<proteinExistence type="predicted"/>
<dbReference type="InterPro" id="IPR007922">
    <property type="entry name" value="DciA-like"/>
</dbReference>
<evidence type="ECO:0000313" key="3">
    <source>
        <dbReference type="Proteomes" id="UP001592529"/>
    </source>
</evidence>
<dbReference type="Pfam" id="PF05258">
    <property type="entry name" value="DciA"/>
    <property type="match status" value="1"/>
</dbReference>
<gene>
    <name evidence="2" type="ORF">ACEZCY_36035</name>
</gene>
<feature type="compositionally biased region" description="Low complexity" evidence="1">
    <location>
        <begin position="22"/>
        <end position="37"/>
    </location>
</feature>
<dbReference type="PANTHER" id="PTHR36456">
    <property type="entry name" value="UPF0232 PROTEIN SCO3875"/>
    <property type="match status" value="1"/>
</dbReference>
<keyword evidence="3" id="KW-1185">Reference proteome</keyword>
<comment type="caution">
    <text evidence="2">The sequence shown here is derived from an EMBL/GenBank/DDBJ whole genome shotgun (WGS) entry which is preliminary data.</text>
</comment>
<dbReference type="RefSeq" id="WP_380528061.1">
    <property type="nucleotide sequence ID" value="NZ_JBHFAA010000025.1"/>
</dbReference>
<sequence>MSDQLDGGRPQQDAVVPRTSGADLAKMALQAAKASARQRGDRVAKQRKPGIRARAHSGDREPVGFAAVLQGLVDQGAWAAPVAGGGVLDRWAAIAPPELAGHVQAVAFDAESGRLQLRPDSASYAAALRLQTPALLRRIAEHAGPGVVRQIRVLAPGRIAAARPVPAQEAGATAAVQVPRSRQDASPGYHQALAACRENRPNTGPAPAIRAAIERQNRAMAREPEEQFTPALDEQLREEAERRAAADVHRRALLKARQERAARQVPSIAPAAAPVLGQTA</sequence>
<dbReference type="PANTHER" id="PTHR36456:SF1">
    <property type="entry name" value="UPF0232 PROTEIN SCO3875"/>
    <property type="match status" value="1"/>
</dbReference>
<feature type="region of interest" description="Disordered" evidence="1">
    <location>
        <begin position="258"/>
        <end position="280"/>
    </location>
</feature>
<evidence type="ECO:0000313" key="2">
    <source>
        <dbReference type="EMBL" id="MFC1428587.1"/>
    </source>
</evidence>
<feature type="compositionally biased region" description="Basic residues" evidence="1">
    <location>
        <begin position="45"/>
        <end position="55"/>
    </location>
</feature>
<accession>A0ABV6WS35</accession>
<protein>
    <submittedName>
        <fullName evidence="2">DciA family protein</fullName>
    </submittedName>
</protein>
<evidence type="ECO:0000256" key="1">
    <source>
        <dbReference type="SAM" id="MobiDB-lite"/>
    </source>
</evidence>